<feature type="domain" description="Sec23/Sec24 helical" evidence="10">
    <location>
        <begin position="520"/>
        <end position="620"/>
    </location>
</feature>
<keyword evidence="13" id="KW-1185">Reference proteome</keyword>
<keyword evidence="5" id="KW-0813">Transport</keyword>
<dbReference type="FunFam" id="3.40.50.410:FF:000020">
    <property type="entry name" value="protein transport protein Sec24D isoform X1"/>
    <property type="match status" value="1"/>
</dbReference>
<keyword evidence="7" id="KW-0968">Cytoplasmic vesicle</keyword>
<dbReference type="PANTHER" id="PTHR13803:SF29">
    <property type="entry name" value="PROTEIN TRANSPORT PROTEIN SEC24C"/>
    <property type="match status" value="1"/>
</dbReference>
<dbReference type="EMBL" id="AFYH01012168">
    <property type="status" value="NOT_ANNOTATED_CDS"/>
    <property type="molecule type" value="Genomic_DNA"/>
</dbReference>
<dbReference type="InterPro" id="IPR029006">
    <property type="entry name" value="ADF-H/Gelsolin-like_dom_sf"/>
</dbReference>
<dbReference type="GO" id="GO:0008270">
    <property type="term" value="F:zinc ion binding"/>
    <property type="evidence" value="ECO:0007669"/>
    <property type="project" value="InterPro"/>
</dbReference>
<dbReference type="Gene3D" id="3.40.20.10">
    <property type="entry name" value="Severin"/>
    <property type="match status" value="1"/>
</dbReference>
<evidence type="ECO:0000256" key="1">
    <source>
        <dbReference type="ARBA" id="ARBA00004299"/>
    </source>
</evidence>
<evidence type="ECO:0000259" key="11">
    <source>
        <dbReference type="Pfam" id="PF08033"/>
    </source>
</evidence>
<dbReference type="SUPFAM" id="SSF82919">
    <property type="entry name" value="Zn-finger domain of Sec23/24"/>
    <property type="match status" value="1"/>
</dbReference>
<dbReference type="GO" id="GO:0000149">
    <property type="term" value="F:SNARE binding"/>
    <property type="evidence" value="ECO:0007669"/>
    <property type="project" value="TreeGrafter"/>
</dbReference>
<dbReference type="Gene3D" id="3.40.50.410">
    <property type="entry name" value="von Willebrand factor, type A domain"/>
    <property type="match status" value="1"/>
</dbReference>
<dbReference type="EMBL" id="AFYH01012169">
    <property type="status" value="NOT_ANNOTATED_CDS"/>
    <property type="molecule type" value="Genomic_DNA"/>
</dbReference>
<reference evidence="12" key="3">
    <citation type="submission" date="2025-09" db="UniProtKB">
        <authorList>
            <consortium name="Ensembl"/>
        </authorList>
    </citation>
    <scope>IDENTIFICATION</scope>
</reference>
<evidence type="ECO:0000256" key="2">
    <source>
        <dbReference type="ARBA" id="ARBA00004397"/>
    </source>
</evidence>
<dbReference type="PANTHER" id="PTHR13803">
    <property type="entry name" value="SEC24-RELATED PROTEIN"/>
    <property type="match status" value="1"/>
</dbReference>
<dbReference type="Gene3D" id="1.20.120.730">
    <property type="entry name" value="Sec23/Sec24 helical domain"/>
    <property type="match status" value="1"/>
</dbReference>
<dbReference type="InParanoid" id="H3ATB3"/>
<dbReference type="EMBL" id="AFYH01012171">
    <property type="status" value="NOT_ANNOTATED_CDS"/>
    <property type="molecule type" value="Genomic_DNA"/>
</dbReference>
<evidence type="ECO:0000256" key="7">
    <source>
        <dbReference type="ARBA" id="ARBA00023329"/>
    </source>
</evidence>
<dbReference type="EMBL" id="AFYH01012173">
    <property type="status" value="NOT_ANNOTATED_CDS"/>
    <property type="molecule type" value="Genomic_DNA"/>
</dbReference>
<dbReference type="EMBL" id="AFYH01012172">
    <property type="status" value="NOT_ANNOTATED_CDS"/>
    <property type="molecule type" value="Genomic_DNA"/>
</dbReference>
<dbReference type="InterPro" id="IPR006896">
    <property type="entry name" value="Sec23/24_trunk_dom"/>
</dbReference>
<dbReference type="EMBL" id="AFYH01012170">
    <property type="status" value="NOT_ANNOTATED_CDS"/>
    <property type="molecule type" value="Genomic_DNA"/>
</dbReference>
<dbReference type="InterPro" id="IPR036180">
    <property type="entry name" value="Gelsolin-like_dom_sf"/>
</dbReference>
<dbReference type="Pfam" id="PF04810">
    <property type="entry name" value="zf-Sec23_Sec24"/>
    <property type="match status" value="1"/>
</dbReference>
<dbReference type="Ensembl" id="ENSLACT00000012978.1">
    <property type="protein sequence ID" value="ENSLACP00000012884.1"/>
    <property type="gene ID" value="ENSLACG00000011344.1"/>
</dbReference>
<dbReference type="SUPFAM" id="SSF81811">
    <property type="entry name" value="Helical domain of Sec23/24"/>
    <property type="match status" value="1"/>
</dbReference>
<protein>
    <recommendedName>
        <fullName evidence="14">SEC24 homolog C, COPII coat complex component</fullName>
    </recommendedName>
</protein>
<dbReference type="SUPFAM" id="SSF82754">
    <property type="entry name" value="C-terminal, gelsolin-like domain of Sec23/24"/>
    <property type="match status" value="1"/>
</dbReference>
<dbReference type="HOGENOM" id="CLU_004589_1_0_1"/>
<dbReference type="SUPFAM" id="SSF53300">
    <property type="entry name" value="vWA-like"/>
    <property type="match status" value="1"/>
</dbReference>
<evidence type="ECO:0000256" key="3">
    <source>
        <dbReference type="ARBA" id="ARBA00004514"/>
    </source>
</evidence>
<evidence type="ECO:0000313" key="13">
    <source>
        <dbReference type="Proteomes" id="UP000008672"/>
    </source>
</evidence>
<dbReference type="GO" id="GO:0030127">
    <property type="term" value="C:COPII vesicle coat"/>
    <property type="evidence" value="ECO:0007669"/>
    <property type="project" value="InterPro"/>
</dbReference>
<dbReference type="InterPro" id="IPR036174">
    <property type="entry name" value="Znf_Sec23_Sec24_sf"/>
</dbReference>
<evidence type="ECO:0000256" key="6">
    <source>
        <dbReference type="ARBA" id="ARBA00022927"/>
    </source>
</evidence>
<dbReference type="InterPro" id="IPR050550">
    <property type="entry name" value="SEC23_SEC24_subfamily"/>
</dbReference>
<dbReference type="Pfam" id="PF04815">
    <property type="entry name" value="Sec23_helical"/>
    <property type="match status" value="1"/>
</dbReference>
<evidence type="ECO:0000259" key="9">
    <source>
        <dbReference type="Pfam" id="PF04811"/>
    </source>
</evidence>
<feature type="domain" description="Sec23/Sec24 trunk" evidence="9">
    <location>
        <begin position="178"/>
        <end position="417"/>
    </location>
</feature>
<dbReference type="Pfam" id="PF04811">
    <property type="entry name" value="Sec23_trunk"/>
    <property type="match status" value="1"/>
</dbReference>
<dbReference type="Gene3D" id="2.60.40.1670">
    <property type="entry name" value="beta-sandwich domain of Sec23/24"/>
    <property type="match status" value="1"/>
</dbReference>
<evidence type="ECO:0000259" key="8">
    <source>
        <dbReference type="Pfam" id="PF04810"/>
    </source>
</evidence>
<dbReference type="GO" id="GO:0006886">
    <property type="term" value="P:intracellular protein transport"/>
    <property type="evidence" value="ECO:0007669"/>
    <property type="project" value="InterPro"/>
</dbReference>
<dbReference type="InterPro" id="IPR036465">
    <property type="entry name" value="vWFA_dom_sf"/>
</dbReference>
<evidence type="ECO:0000313" key="12">
    <source>
        <dbReference type="Ensembl" id="ENSLACP00000012884.1"/>
    </source>
</evidence>
<dbReference type="InterPro" id="IPR012990">
    <property type="entry name" value="Beta-sandwich_Sec23_24"/>
</dbReference>
<accession>H3ATB3</accession>
<dbReference type="GO" id="GO:0070971">
    <property type="term" value="C:endoplasmic reticulum exit site"/>
    <property type="evidence" value="ECO:0007669"/>
    <property type="project" value="TreeGrafter"/>
</dbReference>
<dbReference type="GO" id="GO:0005789">
    <property type="term" value="C:endoplasmic reticulum membrane"/>
    <property type="evidence" value="ECO:0007669"/>
    <property type="project" value="UniProtKB-SubCell"/>
</dbReference>
<dbReference type="SUPFAM" id="SSF81995">
    <property type="entry name" value="beta-sandwich domain of Sec23/24"/>
    <property type="match status" value="1"/>
</dbReference>
<reference evidence="12" key="2">
    <citation type="submission" date="2025-08" db="UniProtKB">
        <authorList>
            <consortium name="Ensembl"/>
        </authorList>
    </citation>
    <scope>IDENTIFICATION</scope>
</reference>
<dbReference type="AlphaFoldDB" id="H3ATB3"/>
<feature type="domain" description="Zinc finger Sec23/Sec24-type" evidence="8">
    <location>
        <begin position="102"/>
        <end position="140"/>
    </location>
</feature>
<feature type="domain" description="Sec23/Sec24 beta-sandwich" evidence="11">
    <location>
        <begin position="424"/>
        <end position="507"/>
    </location>
</feature>
<dbReference type="InterPro" id="IPR006900">
    <property type="entry name" value="Sec23/24_helical_dom"/>
</dbReference>
<gene>
    <name evidence="12" type="primary">LOC102350047</name>
</gene>
<dbReference type="GeneTree" id="ENSGT00950000182924"/>
<dbReference type="Proteomes" id="UP000008672">
    <property type="component" value="Unassembled WGS sequence"/>
</dbReference>
<evidence type="ECO:0000256" key="5">
    <source>
        <dbReference type="ARBA" id="ARBA00022448"/>
    </source>
</evidence>
<dbReference type="eggNOG" id="KOG1984">
    <property type="taxonomic scope" value="Eukaryota"/>
</dbReference>
<organism evidence="12 13">
    <name type="scientific">Latimeria chalumnae</name>
    <name type="common">Coelacanth</name>
    <dbReference type="NCBI Taxonomy" id="7897"/>
    <lineage>
        <taxon>Eukaryota</taxon>
        <taxon>Metazoa</taxon>
        <taxon>Chordata</taxon>
        <taxon>Craniata</taxon>
        <taxon>Vertebrata</taxon>
        <taxon>Euteleostomi</taxon>
        <taxon>Coelacanthiformes</taxon>
        <taxon>Coelacanthidae</taxon>
        <taxon>Latimeria</taxon>
    </lineage>
</organism>
<evidence type="ECO:0000256" key="4">
    <source>
        <dbReference type="ARBA" id="ARBA00008334"/>
    </source>
</evidence>
<reference evidence="13" key="1">
    <citation type="submission" date="2011-08" db="EMBL/GenBank/DDBJ databases">
        <title>The draft genome of Latimeria chalumnae.</title>
        <authorList>
            <person name="Di Palma F."/>
            <person name="Alfoldi J."/>
            <person name="Johnson J."/>
            <person name="Berlin A."/>
            <person name="Gnerre S."/>
            <person name="Jaffe D."/>
            <person name="MacCallum I."/>
            <person name="Young S."/>
            <person name="Walker B.J."/>
            <person name="Lander E."/>
            <person name="Lindblad-Toh K."/>
        </authorList>
    </citation>
    <scope>NUCLEOTIDE SEQUENCE [LARGE SCALE GENOMIC DNA]</scope>
    <source>
        <strain evidence="13">Wild caught</strain>
    </source>
</reference>
<comment type="subcellular location">
    <subcellularLocation>
        <location evidence="3">Cytoplasm</location>
        <location evidence="3">Cytosol</location>
    </subcellularLocation>
    <subcellularLocation>
        <location evidence="1">Cytoplasmic vesicle</location>
        <location evidence="1">COPII-coated vesicle membrane</location>
        <topology evidence="1">Peripheral membrane protein</topology>
        <orientation evidence="1">Cytoplasmic side</orientation>
    </subcellularLocation>
    <subcellularLocation>
        <location evidence="2">Endoplasmic reticulum membrane</location>
        <topology evidence="2">Peripheral membrane protein</topology>
        <orientation evidence="2">Cytoplasmic side</orientation>
    </subcellularLocation>
</comment>
<sequence length="771" mass="85737">LNPDAIPSVVKVMEDDKATWGSQVFATDARGQLPPLTSTDFTVEDQGNCSPRFIRCTTYSLPSTPELAQLSHLPLAAIIKPLASLPASEAPPPVVDHGEFGPVRCTGCRAFMCPSMQFIEVGQRFRCPFCMALSDVPWQYYRHTDSTGKRVDQRSLQELCRGSYEFLTNEDPDKLSSAPAFIFMIDVSYNAVRSGLLRLLCEELRTLIHLLPREKGADLSQVKVGFVTYDKALHFYNVSSSLTQPHMLVVTDISDVELPLLDGFLVLVNESRALIESLLDQIPVLFADTQERDAIFGPVVQSGITALKAFECPGKLFVFHTSVPAADRNLKIRTNPGTNSTKREKSLFQPQGGVCQSLVGDCIAQGCSVDLFLFPDTQYMDVATLGSISYLTGGNLHLYSNFKRETDAQQFLMDLRRGVTRDMGFKGEMKIYVNKGLKVAGFWGSSWERCPGQIALAGIDCDKTIAVEFKHDGRLCEEAGVLIQCALLYTSVSGQRRVRVHNLSLTCASQLADTFRNSQAEVLLNFFSKTAYNALLESPAKAVRDGLVTRIIRILACYRRHCAKSLVSAGQLVMPQFLKILPVYLNCLRKSEVLLPGAEISVDERAYLRQLVMSLDVEESGVFFYPHIIPLLDWKAEADPLPTPIRCSGLRLQDTGVYLAEDGLTLILWLGVSTPAEWIQNVFDVPSFDAVASGVFALPVLDNPASNRVREAIRRLRSRRLHFLKVLIVKQGDELEKQFRQFLVEDKSPNGGASYSDFLYHVHVSVQQLLK</sequence>
<evidence type="ECO:0008006" key="14">
    <source>
        <dbReference type="Google" id="ProtNLM"/>
    </source>
</evidence>
<dbReference type="Gene3D" id="2.30.30.380">
    <property type="entry name" value="Zn-finger domain of Sec23/24"/>
    <property type="match status" value="1"/>
</dbReference>
<evidence type="ECO:0000259" key="10">
    <source>
        <dbReference type="Pfam" id="PF04815"/>
    </source>
</evidence>
<dbReference type="GO" id="GO:0005829">
    <property type="term" value="C:cytosol"/>
    <property type="evidence" value="ECO:0007669"/>
    <property type="project" value="UniProtKB-SubCell"/>
</dbReference>
<dbReference type="InterPro" id="IPR006895">
    <property type="entry name" value="Znf_Sec23_Sec24"/>
</dbReference>
<dbReference type="Pfam" id="PF08033">
    <property type="entry name" value="Sec23_BS"/>
    <property type="match status" value="1"/>
</dbReference>
<name>H3ATB3_LATCH</name>
<dbReference type="STRING" id="7897.ENSLACP00000012884"/>
<keyword evidence="6" id="KW-0653">Protein transport</keyword>
<proteinExistence type="inferred from homology"/>
<dbReference type="GO" id="GO:0090110">
    <property type="term" value="P:COPII-coated vesicle cargo loading"/>
    <property type="evidence" value="ECO:0007669"/>
    <property type="project" value="TreeGrafter"/>
</dbReference>
<comment type="similarity">
    <text evidence="4">Belongs to the SEC23/SEC24 family. SEC24 subfamily.</text>
</comment>
<dbReference type="InterPro" id="IPR036175">
    <property type="entry name" value="Sec23/24_helical_dom_sf"/>
</dbReference>